<evidence type="ECO:0000256" key="1">
    <source>
        <dbReference type="SAM" id="MobiDB-lite"/>
    </source>
</evidence>
<feature type="region of interest" description="Disordered" evidence="1">
    <location>
        <begin position="43"/>
        <end position="69"/>
    </location>
</feature>
<feature type="region of interest" description="Disordered" evidence="1">
    <location>
        <begin position="1"/>
        <end position="31"/>
    </location>
</feature>
<dbReference type="AlphaFoldDB" id="A0A061QT96"/>
<name>A0A061QT96_9CHLO</name>
<feature type="non-terminal residue" evidence="2">
    <location>
        <position position="1"/>
    </location>
</feature>
<feature type="non-terminal residue" evidence="2">
    <location>
        <position position="69"/>
    </location>
</feature>
<sequence>RPQNENHVAQGAHPRARSGNPRQDARGALAAALDHPALCDRLLLPPAEEPDESGRVGCDKGQRQHRAAE</sequence>
<proteinExistence type="predicted"/>
<organism evidence="2">
    <name type="scientific">Tetraselmis sp. GSL018</name>
    <dbReference type="NCBI Taxonomy" id="582737"/>
    <lineage>
        <taxon>Eukaryota</taxon>
        <taxon>Viridiplantae</taxon>
        <taxon>Chlorophyta</taxon>
        <taxon>core chlorophytes</taxon>
        <taxon>Chlorodendrophyceae</taxon>
        <taxon>Chlorodendrales</taxon>
        <taxon>Chlorodendraceae</taxon>
        <taxon>Tetraselmis</taxon>
    </lineage>
</organism>
<feature type="compositionally biased region" description="Basic and acidic residues" evidence="1">
    <location>
        <begin position="52"/>
        <end position="69"/>
    </location>
</feature>
<protein>
    <submittedName>
        <fullName evidence="2">Uncharacterized protein</fullName>
    </submittedName>
</protein>
<dbReference type="EMBL" id="GBEZ01025467">
    <property type="protein sequence ID" value="JAC61620.1"/>
    <property type="molecule type" value="Transcribed_RNA"/>
</dbReference>
<evidence type="ECO:0000313" key="2">
    <source>
        <dbReference type="EMBL" id="JAC61620.1"/>
    </source>
</evidence>
<reference evidence="2" key="1">
    <citation type="submission" date="2014-05" db="EMBL/GenBank/DDBJ databases">
        <title>The transcriptome of the halophilic microalga Tetraselmis sp. GSL018 isolated from the Great Salt Lake, Utah.</title>
        <authorList>
            <person name="Jinkerson R.E."/>
            <person name="D'Adamo S."/>
            <person name="Posewitz M.C."/>
        </authorList>
    </citation>
    <scope>NUCLEOTIDE SEQUENCE</scope>
    <source>
        <strain evidence="2">GSL018</strain>
    </source>
</reference>
<accession>A0A061QT96</accession>
<gene>
    <name evidence="2" type="ORF">TSPGSL018_25710</name>
</gene>